<evidence type="ECO:0000256" key="13">
    <source>
        <dbReference type="ARBA" id="ARBA00061870"/>
    </source>
</evidence>
<dbReference type="FunFam" id="3.80.10.10:FF:000134">
    <property type="entry name" value="F-box and leucine rich repeat protein 13"/>
    <property type="match status" value="1"/>
</dbReference>
<evidence type="ECO:0000256" key="5">
    <source>
        <dbReference type="ARBA" id="ARBA00022737"/>
    </source>
</evidence>
<gene>
    <name evidence="19" type="primary">FBXL13</name>
</gene>
<dbReference type="InterPro" id="IPR001611">
    <property type="entry name" value="Leu-rich_rpt"/>
</dbReference>
<evidence type="ECO:0000313" key="19">
    <source>
        <dbReference type="Ensembl" id="ENSCJPP00005005604.1"/>
    </source>
</evidence>
<reference evidence="19" key="1">
    <citation type="submission" date="2015-11" db="EMBL/GenBank/DDBJ databases">
        <authorList>
            <consortium name="International Coturnix japonica Genome Analysis Consortium"/>
            <person name="Warren W."/>
            <person name="Burt D.W."/>
            <person name="Antin P.B."/>
            <person name="Lanford R."/>
            <person name="Gros J."/>
            <person name="Wilson R.K."/>
        </authorList>
    </citation>
    <scope>NUCLEOTIDE SEQUENCE [LARGE SCALE GENOMIC DNA]</scope>
</reference>
<evidence type="ECO:0000256" key="4">
    <source>
        <dbReference type="ARBA" id="ARBA00022614"/>
    </source>
</evidence>
<evidence type="ECO:0000256" key="1">
    <source>
        <dbReference type="ARBA" id="ARBA00004300"/>
    </source>
</evidence>
<dbReference type="InterPro" id="IPR032675">
    <property type="entry name" value="LRR_dom_sf"/>
</dbReference>
<evidence type="ECO:0000256" key="3">
    <source>
        <dbReference type="ARBA" id="ARBA00022490"/>
    </source>
</evidence>
<dbReference type="Pfam" id="PF12937">
    <property type="entry name" value="F-box-like"/>
    <property type="match status" value="1"/>
</dbReference>
<evidence type="ECO:0000256" key="2">
    <source>
        <dbReference type="ARBA" id="ARBA00004611"/>
    </source>
</evidence>
<dbReference type="GO" id="GO:0031146">
    <property type="term" value="P:SCF-dependent proteasomal ubiquitin-dependent protein catabolic process"/>
    <property type="evidence" value="ECO:0007669"/>
    <property type="project" value="TreeGrafter"/>
</dbReference>
<comment type="similarity">
    <text evidence="12">Belongs to the DRC6 family.</text>
</comment>
<dbReference type="Proteomes" id="UP000694412">
    <property type="component" value="Chromosome 1"/>
</dbReference>
<dbReference type="AlphaFoldDB" id="A0A8C2T2Z2"/>
<reference evidence="19" key="3">
    <citation type="submission" date="2025-09" db="UniProtKB">
        <authorList>
            <consortium name="Ensembl"/>
        </authorList>
    </citation>
    <scope>IDENTIFICATION</scope>
</reference>
<keyword evidence="3" id="KW-0963">Cytoplasm</keyword>
<accession>A0A8C2T2Z2</accession>
<keyword evidence="10" id="KW-0966">Cell projection</keyword>
<dbReference type="PANTHER" id="PTHR13318">
    <property type="entry name" value="PARTNER OF PAIRED, ISOFORM B-RELATED"/>
    <property type="match status" value="1"/>
</dbReference>
<dbReference type="InterPro" id="IPR057207">
    <property type="entry name" value="FBXL15_LRR"/>
</dbReference>
<proteinExistence type="inferred from homology"/>
<evidence type="ECO:0000259" key="18">
    <source>
        <dbReference type="PROSITE" id="PS50181"/>
    </source>
</evidence>
<evidence type="ECO:0000256" key="8">
    <source>
        <dbReference type="ARBA" id="ARBA00023069"/>
    </source>
</evidence>
<evidence type="ECO:0000256" key="10">
    <source>
        <dbReference type="ARBA" id="ARBA00023273"/>
    </source>
</evidence>
<dbReference type="SMART" id="SM00367">
    <property type="entry name" value="LRR_CC"/>
    <property type="match status" value="14"/>
</dbReference>
<comment type="function">
    <text evidence="11">Substrate-recognition component of the SCF (SKP1-CUL1-F-box protein)-type E3 ubiquitin ligase complex. Component of the nexin-dynein regulatory complex (N-DRC), a key regulator of ciliary/flagellar motility which maintains the alignment and integrity of the distal axoneme and regulates microtubule sliding in motile axonemes. Specifically targets CEP192 isoform 3 for ubiquitin-mediated proteolysis and thereby acts as a regulator of microtubule nucleation activity.</text>
</comment>
<keyword evidence="4" id="KW-0433">Leucine-rich repeat</keyword>
<evidence type="ECO:0000256" key="9">
    <source>
        <dbReference type="ARBA" id="ARBA00023212"/>
    </source>
</evidence>
<dbReference type="SUPFAM" id="SSF52047">
    <property type="entry name" value="RNI-like"/>
    <property type="match status" value="2"/>
</dbReference>
<feature type="domain" description="F-box" evidence="18">
    <location>
        <begin position="212"/>
        <end position="258"/>
    </location>
</feature>
<dbReference type="PANTHER" id="PTHR13318:SF19">
    <property type="entry name" value="F-BOX_LRR-REPEAT PROTEIN 5"/>
    <property type="match status" value="1"/>
</dbReference>
<feature type="compositionally biased region" description="Polar residues" evidence="17">
    <location>
        <begin position="765"/>
        <end position="776"/>
    </location>
</feature>
<keyword evidence="7" id="KW-0282">Flagellum</keyword>
<dbReference type="FunFam" id="3.80.10.10:FF:000266">
    <property type="entry name" value="F-box and leucine rich repeat protein 13"/>
    <property type="match status" value="1"/>
</dbReference>
<dbReference type="GO" id="GO:0019005">
    <property type="term" value="C:SCF ubiquitin ligase complex"/>
    <property type="evidence" value="ECO:0007669"/>
    <property type="project" value="TreeGrafter"/>
</dbReference>
<evidence type="ECO:0000313" key="20">
    <source>
        <dbReference type="Proteomes" id="UP000694412"/>
    </source>
</evidence>
<dbReference type="InterPro" id="IPR001810">
    <property type="entry name" value="F-box_dom"/>
</dbReference>
<reference evidence="19" key="2">
    <citation type="submission" date="2025-08" db="UniProtKB">
        <authorList>
            <consortium name="Ensembl"/>
        </authorList>
    </citation>
    <scope>IDENTIFICATION</scope>
</reference>
<dbReference type="PROSITE" id="PS50181">
    <property type="entry name" value="FBOX"/>
    <property type="match status" value="1"/>
</dbReference>
<evidence type="ECO:0000256" key="15">
    <source>
        <dbReference type="ARBA" id="ARBA00081702"/>
    </source>
</evidence>
<dbReference type="Pfam" id="PF13516">
    <property type="entry name" value="LRR_6"/>
    <property type="match status" value="1"/>
</dbReference>
<keyword evidence="9" id="KW-0206">Cytoskeleton</keyword>
<organism evidence="19 20">
    <name type="scientific">Coturnix japonica</name>
    <name type="common">Japanese quail</name>
    <name type="synonym">Coturnix coturnix japonica</name>
    <dbReference type="NCBI Taxonomy" id="93934"/>
    <lineage>
        <taxon>Eukaryota</taxon>
        <taxon>Metazoa</taxon>
        <taxon>Chordata</taxon>
        <taxon>Craniata</taxon>
        <taxon>Vertebrata</taxon>
        <taxon>Euteleostomi</taxon>
        <taxon>Archelosauria</taxon>
        <taxon>Archosauria</taxon>
        <taxon>Dinosauria</taxon>
        <taxon>Saurischia</taxon>
        <taxon>Theropoda</taxon>
        <taxon>Coelurosauria</taxon>
        <taxon>Aves</taxon>
        <taxon>Neognathae</taxon>
        <taxon>Galloanserae</taxon>
        <taxon>Galliformes</taxon>
        <taxon>Phasianidae</taxon>
        <taxon>Perdicinae</taxon>
        <taxon>Coturnix</taxon>
    </lineage>
</organism>
<evidence type="ECO:0000256" key="14">
    <source>
        <dbReference type="ARBA" id="ARBA00071255"/>
    </source>
</evidence>
<comment type="subunit">
    <text evidence="13">Component of the nexin-dynein regulatory complex (N-DRC). Directly interacts with SKP1 and CUL1. Interacts with TCTE1/DRC5.</text>
</comment>
<evidence type="ECO:0000256" key="11">
    <source>
        <dbReference type="ARBA" id="ARBA00058421"/>
    </source>
</evidence>
<evidence type="ECO:0000256" key="6">
    <source>
        <dbReference type="ARBA" id="ARBA00022786"/>
    </source>
</evidence>
<dbReference type="Pfam" id="PF25372">
    <property type="entry name" value="DUF7885"/>
    <property type="match status" value="2"/>
</dbReference>
<comment type="subcellular location">
    <subcellularLocation>
        <location evidence="2">Cytoplasm</location>
        <location evidence="2">Cytoskeleton</location>
        <location evidence="2">Flagellum axoneme</location>
    </subcellularLocation>
    <subcellularLocation>
        <location evidence="1">Cytoplasm</location>
        <location evidence="1">Cytoskeleton</location>
        <location evidence="1">Microtubule organizing center</location>
        <location evidence="1">Centrosome</location>
    </subcellularLocation>
</comment>
<protein>
    <recommendedName>
        <fullName evidence="14">F-box and leucine-rich repeat protein 13</fullName>
    </recommendedName>
    <alternativeName>
        <fullName evidence="15">Dynein regulatory complex subunit 6</fullName>
    </alternativeName>
    <alternativeName>
        <fullName evidence="16">F-box/LRR-repeat protein 13</fullName>
    </alternativeName>
</protein>
<dbReference type="GeneTree" id="ENSGT00940000160224"/>
<evidence type="ECO:0000256" key="17">
    <source>
        <dbReference type="SAM" id="MobiDB-lite"/>
    </source>
</evidence>
<keyword evidence="8" id="KW-0969">Cilium</keyword>
<evidence type="ECO:0000256" key="7">
    <source>
        <dbReference type="ARBA" id="ARBA00022846"/>
    </source>
</evidence>
<evidence type="ECO:0000256" key="12">
    <source>
        <dbReference type="ARBA" id="ARBA00061246"/>
    </source>
</evidence>
<keyword evidence="20" id="KW-1185">Reference proteome</keyword>
<feature type="region of interest" description="Disordered" evidence="17">
    <location>
        <begin position="751"/>
        <end position="785"/>
    </location>
</feature>
<dbReference type="Gene3D" id="3.80.10.10">
    <property type="entry name" value="Ribonuclease Inhibitor"/>
    <property type="match status" value="3"/>
</dbReference>
<keyword evidence="5" id="KW-0677">Repeat</keyword>
<dbReference type="GO" id="GO:0005813">
    <property type="term" value="C:centrosome"/>
    <property type="evidence" value="ECO:0007669"/>
    <property type="project" value="UniProtKB-SubCell"/>
</dbReference>
<keyword evidence="6" id="KW-0833">Ubl conjugation pathway</keyword>
<evidence type="ECO:0000256" key="16">
    <source>
        <dbReference type="ARBA" id="ARBA00083659"/>
    </source>
</evidence>
<sequence length="785" mass="89256">MILYCYHKGINLKCLFQALLCGVIVMRPEDPLLFLQEKLREIMEKGTDAVLWYLCIDPSLHPKLKRISETHLDTLLGVDAQLMTEELCTKARNFYSRNLMKLYFGEWIKYNLLKKNKRKKSEQKMALAVVHYNNQILKTVIQKWNMWVRIHKEKIALAASRLQDIFNKIHLRAVLKLWRAEAHSSSKTNAYFANLTKESQKGFSDSGGLTLKHKTYRFPEKALLQIFRYVNLVDLARCAQVSQTWMKLTENSSLWSDINFSSVKHKVQDKIVVNILQKRRPCVLRLNLRGCYSLHWPSFKSISECRNLQDLNLSECQGLNDESMRLISEGCRSLLYLNLSYTNITNGTLQLLSRNFPNLQYLSLAHCRKFTDKGLQYLGTGTGCHKLIYLDLSGCIQISVDGFRNIANGCSGIQDLLINEMPNLTDRCIQALVEKCRQITSVMFLDSPHLSDTTFEALTKCKLVKVRIEGNNQTTDLSFKMMSKCCPYIRHIHFAGCQKITDAGLKMISQLKYILVLNMADCLRISDRGVKPFVRGSSGAKLRELNLANCIHVTDASVKEIAQRCHQLTYLNLHHCENVTDAGIEALGNMLSVISIDLSGTCISDEGLRALGRHGKITQLSLLECKNISDTGIQAFCKGTKHLEYCHVSCCHQLTDEAVKALAFHCHKLTSVSIAGCPKMTDACIQYLATSCHYLHFLDISGCINLTDKALKCLWKGCKQLQMLKMLYCRNITKRAVLKYTAKLEQHDYSDADPPSWFGYDRDGNTPSPKSTSENLLEQIPPNAK</sequence>
<name>A0A8C2T2Z2_COTJA</name>
<dbReference type="InterPro" id="IPR006553">
    <property type="entry name" value="Leu-rich_rpt_Cys-con_subtyp"/>
</dbReference>
<dbReference type="FunFam" id="3.80.10.10:FF:000291">
    <property type="entry name" value="F-box and leucine rich repeat protein 13"/>
    <property type="match status" value="1"/>
</dbReference>
<dbReference type="SMART" id="SM00256">
    <property type="entry name" value="FBOX"/>
    <property type="match status" value="1"/>
</dbReference>
<dbReference type="Ensembl" id="ENSCJPT00005009050.1">
    <property type="protein sequence ID" value="ENSCJPP00005005604.1"/>
    <property type="gene ID" value="ENSCJPG00005005324.1"/>
</dbReference>